<organism evidence="1 2">
    <name type="scientific">Diphasiastrum complanatum</name>
    <name type="common">Issler's clubmoss</name>
    <name type="synonym">Lycopodium complanatum</name>
    <dbReference type="NCBI Taxonomy" id="34168"/>
    <lineage>
        <taxon>Eukaryota</taxon>
        <taxon>Viridiplantae</taxon>
        <taxon>Streptophyta</taxon>
        <taxon>Embryophyta</taxon>
        <taxon>Tracheophyta</taxon>
        <taxon>Lycopodiopsida</taxon>
        <taxon>Lycopodiales</taxon>
        <taxon>Lycopodiaceae</taxon>
        <taxon>Lycopodioideae</taxon>
        <taxon>Diphasiastrum</taxon>
    </lineage>
</organism>
<proteinExistence type="predicted"/>
<evidence type="ECO:0000313" key="1">
    <source>
        <dbReference type="EMBL" id="KAJ7528753.1"/>
    </source>
</evidence>
<name>A0ACC2BG65_DIPCM</name>
<evidence type="ECO:0000313" key="2">
    <source>
        <dbReference type="Proteomes" id="UP001162992"/>
    </source>
</evidence>
<sequence length="114" mass="12423">MEPSITSSSGGPIATNLSNTASLHGMNSTRGASAFRPQNLRGNNSTSILTSLIKVDIDESKVVGMDCGQKASWLYIDPNNIFCLKRYSTSFVVSTTHASLRSLYSGNFWLMNRK</sequence>
<keyword evidence="2" id="KW-1185">Reference proteome</keyword>
<reference evidence="2" key="1">
    <citation type="journal article" date="2024" name="Proc. Natl. Acad. Sci. U.S.A.">
        <title>Extraordinary preservation of gene collinearity over three hundred million years revealed in homosporous lycophytes.</title>
        <authorList>
            <person name="Li C."/>
            <person name="Wickell D."/>
            <person name="Kuo L.Y."/>
            <person name="Chen X."/>
            <person name="Nie B."/>
            <person name="Liao X."/>
            <person name="Peng D."/>
            <person name="Ji J."/>
            <person name="Jenkins J."/>
            <person name="Williams M."/>
            <person name="Shu S."/>
            <person name="Plott C."/>
            <person name="Barry K."/>
            <person name="Rajasekar S."/>
            <person name="Grimwood J."/>
            <person name="Han X."/>
            <person name="Sun S."/>
            <person name="Hou Z."/>
            <person name="He W."/>
            <person name="Dai G."/>
            <person name="Sun C."/>
            <person name="Schmutz J."/>
            <person name="Leebens-Mack J.H."/>
            <person name="Li F.W."/>
            <person name="Wang L."/>
        </authorList>
    </citation>
    <scope>NUCLEOTIDE SEQUENCE [LARGE SCALE GENOMIC DNA]</scope>
    <source>
        <strain evidence="2">cv. PW_Plant_1</strain>
    </source>
</reference>
<protein>
    <submittedName>
        <fullName evidence="1">Uncharacterized protein</fullName>
    </submittedName>
</protein>
<dbReference type="Proteomes" id="UP001162992">
    <property type="component" value="Chromosome 15"/>
</dbReference>
<comment type="caution">
    <text evidence="1">The sequence shown here is derived from an EMBL/GenBank/DDBJ whole genome shotgun (WGS) entry which is preliminary data.</text>
</comment>
<dbReference type="EMBL" id="CM055106">
    <property type="protein sequence ID" value="KAJ7528753.1"/>
    <property type="molecule type" value="Genomic_DNA"/>
</dbReference>
<accession>A0ACC2BG65</accession>
<gene>
    <name evidence="1" type="ORF">O6H91_15G017600</name>
</gene>